<feature type="disulfide bond" evidence="2">
    <location>
        <begin position="320"/>
        <end position="335"/>
    </location>
</feature>
<feature type="disulfide bond" evidence="2">
    <location>
        <begin position="308"/>
        <end position="326"/>
    </location>
</feature>
<dbReference type="PROSITE" id="PS01180">
    <property type="entry name" value="CUB"/>
    <property type="match status" value="2"/>
</dbReference>
<dbReference type="Proteomes" id="UP000694865">
    <property type="component" value="Unplaced"/>
</dbReference>
<keyword evidence="3" id="KW-1133">Transmembrane helix</keyword>
<name>A0ABM0LYQ5_SACKO</name>
<protein>
    <submittedName>
        <fullName evidence="7">Uncharacterized protein LOC102807593</fullName>
    </submittedName>
</protein>
<dbReference type="PROSITE" id="PS01209">
    <property type="entry name" value="LDLRA_1"/>
    <property type="match status" value="1"/>
</dbReference>
<keyword evidence="1 2" id="KW-1015">Disulfide bond</keyword>
<dbReference type="SMART" id="SM00192">
    <property type="entry name" value="LDLa"/>
    <property type="match status" value="1"/>
</dbReference>
<proteinExistence type="predicted"/>
<feature type="transmembrane region" description="Helical" evidence="3">
    <location>
        <begin position="343"/>
        <end position="367"/>
    </location>
</feature>
<reference evidence="7" key="1">
    <citation type="submission" date="2025-08" db="UniProtKB">
        <authorList>
            <consortium name="RefSeq"/>
        </authorList>
    </citation>
    <scope>IDENTIFICATION</scope>
    <source>
        <tissue evidence="7">Testes</tissue>
    </source>
</reference>
<dbReference type="InterPro" id="IPR036055">
    <property type="entry name" value="LDL_receptor-like_sf"/>
</dbReference>
<keyword evidence="3" id="KW-0812">Transmembrane</keyword>
<dbReference type="InterPro" id="IPR042333">
    <property type="entry name" value="LRAD2/Mig-13-like"/>
</dbReference>
<dbReference type="InterPro" id="IPR000859">
    <property type="entry name" value="CUB_dom"/>
</dbReference>
<dbReference type="InterPro" id="IPR035914">
    <property type="entry name" value="Sperma_CUB_dom_sf"/>
</dbReference>
<dbReference type="Pfam" id="PF00431">
    <property type="entry name" value="CUB"/>
    <property type="match status" value="2"/>
</dbReference>
<dbReference type="PANTHER" id="PTHR24652">
    <property type="entry name" value="LOW-DENSITY LIPOPROTEIN RECEPTOR CLASS A DOMAIN-CONTAINING PROTEIN 2"/>
    <property type="match status" value="1"/>
</dbReference>
<comment type="caution">
    <text evidence="2">Lacks conserved residue(s) required for the propagation of feature annotation.</text>
</comment>
<gene>
    <name evidence="7" type="primary">LOC102807593</name>
</gene>
<keyword evidence="6" id="KW-1185">Reference proteome</keyword>
<dbReference type="Gene3D" id="4.10.400.10">
    <property type="entry name" value="Low-density Lipoprotein Receptor"/>
    <property type="match status" value="1"/>
</dbReference>
<dbReference type="Gene3D" id="2.60.120.290">
    <property type="entry name" value="Spermadhesin, CUB domain"/>
    <property type="match status" value="2"/>
</dbReference>
<dbReference type="SMART" id="SM00042">
    <property type="entry name" value="CUB"/>
    <property type="match status" value="2"/>
</dbReference>
<feature type="chain" id="PRO_5045824821" evidence="4">
    <location>
        <begin position="21"/>
        <end position="458"/>
    </location>
</feature>
<feature type="signal peptide" evidence="4">
    <location>
        <begin position="1"/>
        <end position="20"/>
    </location>
</feature>
<dbReference type="Pfam" id="PF00057">
    <property type="entry name" value="Ldl_recept_a"/>
    <property type="match status" value="1"/>
</dbReference>
<evidence type="ECO:0000256" key="4">
    <source>
        <dbReference type="SAM" id="SignalP"/>
    </source>
</evidence>
<dbReference type="PROSITE" id="PS50068">
    <property type="entry name" value="LDLRA_2"/>
    <property type="match status" value="1"/>
</dbReference>
<evidence type="ECO:0000259" key="5">
    <source>
        <dbReference type="PROSITE" id="PS01180"/>
    </source>
</evidence>
<keyword evidence="4" id="KW-0732">Signal</keyword>
<dbReference type="SUPFAM" id="SSF57424">
    <property type="entry name" value="LDL receptor-like module"/>
    <property type="match status" value="1"/>
</dbReference>
<sequence>MTLFTRVVWFTLIFFSSTFSLTSETNVLLKPKDSCRNESTVLSGENGLITVYNAVAKRNCVFLISVPERRYIEINNIEFQNSDQSCAQQHVALYDGENEHSPLMARFCRDQHVHPPNIGFASSGRHVYLVVTQGGVTGNLTTFYFQTSYKIWRKPPPVPFALCTDYDGIRSPSSVRGGLITAHDGYPQPYNSANTSCNLSITGTDPDERIYLNFMEMSTHGNEKENSGCLLVTNDDPSSPPNIVGKFCGGVAFNNITPKSSNLVLTLTSRSSDSTSTWSVDFLAAFTIYYIADPVTGHCKNGSNDFQCRNDWCVARWMRCDGSYHCSDHSDEDFCDMMPATSYVAILSGTGLGLLGVWSFIMVLLFVRSSGAREAQFSYCGRRKQRSNRSWNSNHGNTKSGDNESCAYNCNENGNKLHVVPAPSERSLLTQNNVLVCEKPGMSASISCLDILEEEGIL</sequence>
<evidence type="ECO:0000256" key="3">
    <source>
        <dbReference type="SAM" id="Phobius"/>
    </source>
</evidence>
<accession>A0ABM0LYQ5</accession>
<dbReference type="RefSeq" id="XP_006812896.1">
    <property type="nucleotide sequence ID" value="XM_006812833.1"/>
</dbReference>
<organism evidence="6 7">
    <name type="scientific">Saccoglossus kowalevskii</name>
    <name type="common">Acorn worm</name>
    <dbReference type="NCBI Taxonomy" id="10224"/>
    <lineage>
        <taxon>Eukaryota</taxon>
        <taxon>Metazoa</taxon>
        <taxon>Hemichordata</taxon>
        <taxon>Enteropneusta</taxon>
        <taxon>Harrimaniidae</taxon>
        <taxon>Saccoglossus</taxon>
    </lineage>
</organism>
<evidence type="ECO:0000256" key="1">
    <source>
        <dbReference type="ARBA" id="ARBA00023157"/>
    </source>
</evidence>
<evidence type="ECO:0000313" key="7">
    <source>
        <dbReference type="RefSeq" id="XP_006812896.1"/>
    </source>
</evidence>
<dbReference type="CDD" id="cd00112">
    <property type="entry name" value="LDLa"/>
    <property type="match status" value="1"/>
</dbReference>
<keyword evidence="3" id="KW-0472">Membrane</keyword>
<feature type="domain" description="CUB" evidence="5">
    <location>
        <begin position="35"/>
        <end position="152"/>
    </location>
</feature>
<feature type="domain" description="CUB" evidence="5">
    <location>
        <begin position="163"/>
        <end position="293"/>
    </location>
</feature>
<dbReference type="SUPFAM" id="SSF49854">
    <property type="entry name" value="Spermadhesin, CUB domain"/>
    <property type="match status" value="2"/>
</dbReference>
<dbReference type="InterPro" id="IPR002172">
    <property type="entry name" value="LDrepeatLR_classA_rpt"/>
</dbReference>
<dbReference type="InterPro" id="IPR023415">
    <property type="entry name" value="LDLR_class-A_CS"/>
</dbReference>
<evidence type="ECO:0000313" key="6">
    <source>
        <dbReference type="Proteomes" id="UP000694865"/>
    </source>
</evidence>
<evidence type="ECO:0000256" key="2">
    <source>
        <dbReference type="PROSITE-ProRule" id="PRU00124"/>
    </source>
</evidence>
<dbReference type="CDD" id="cd00041">
    <property type="entry name" value="CUB"/>
    <property type="match status" value="1"/>
</dbReference>
<dbReference type="GeneID" id="102807593"/>